<dbReference type="InterPro" id="IPR013083">
    <property type="entry name" value="Znf_RING/FYVE/PHD"/>
</dbReference>
<dbReference type="SMART" id="SM00184">
    <property type="entry name" value="RING"/>
    <property type="match status" value="1"/>
</dbReference>
<feature type="domain" description="RING-type" evidence="5">
    <location>
        <begin position="62"/>
        <end position="106"/>
    </location>
</feature>
<protein>
    <recommendedName>
        <fullName evidence="5">RING-type domain-containing protein</fullName>
    </recommendedName>
</protein>
<dbReference type="PROSITE" id="PS00518">
    <property type="entry name" value="ZF_RING_1"/>
    <property type="match status" value="1"/>
</dbReference>
<dbReference type="AlphaFoldDB" id="A0A250X3N0"/>
<evidence type="ECO:0000256" key="1">
    <source>
        <dbReference type="ARBA" id="ARBA00022723"/>
    </source>
</evidence>
<name>A0A250X3N0_9CHLO</name>
<accession>A0A250X3N0</accession>
<evidence type="ECO:0000313" key="7">
    <source>
        <dbReference type="Proteomes" id="UP000232323"/>
    </source>
</evidence>
<keyword evidence="3" id="KW-0862">Zinc</keyword>
<dbReference type="GO" id="GO:0008270">
    <property type="term" value="F:zinc ion binding"/>
    <property type="evidence" value="ECO:0007669"/>
    <property type="project" value="UniProtKB-KW"/>
</dbReference>
<dbReference type="InterPro" id="IPR018957">
    <property type="entry name" value="Znf_C3HC4_RING-type"/>
</dbReference>
<evidence type="ECO:0000313" key="6">
    <source>
        <dbReference type="EMBL" id="GAX77678.1"/>
    </source>
</evidence>
<proteinExistence type="predicted"/>
<dbReference type="SUPFAM" id="SSF57850">
    <property type="entry name" value="RING/U-box"/>
    <property type="match status" value="1"/>
</dbReference>
<dbReference type="Gene3D" id="3.30.40.10">
    <property type="entry name" value="Zinc/RING finger domain, C3HC4 (zinc finger)"/>
    <property type="match status" value="1"/>
</dbReference>
<evidence type="ECO:0000256" key="3">
    <source>
        <dbReference type="ARBA" id="ARBA00022833"/>
    </source>
</evidence>
<evidence type="ECO:0000259" key="5">
    <source>
        <dbReference type="PROSITE" id="PS50089"/>
    </source>
</evidence>
<evidence type="ECO:0000256" key="4">
    <source>
        <dbReference type="PROSITE-ProRule" id="PRU00175"/>
    </source>
</evidence>
<dbReference type="OrthoDB" id="546518at2759"/>
<keyword evidence="1" id="KW-0479">Metal-binding</keyword>
<keyword evidence="2 4" id="KW-0863">Zinc-finger</keyword>
<dbReference type="Proteomes" id="UP000232323">
    <property type="component" value="Unassembled WGS sequence"/>
</dbReference>
<gene>
    <name evidence="6" type="ORF">CEUSTIGMA_g5121.t1</name>
</gene>
<evidence type="ECO:0000256" key="2">
    <source>
        <dbReference type="ARBA" id="ARBA00022771"/>
    </source>
</evidence>
<comment type="caution">
    <text evidence="6">The sequence shown here is derived from an EMBL/GenBank/DDBJ whole genome shotgun (WGS) entry which is preliminary data.</text>
</comment>
<dbReference type="PROSITE" id="PS50089">
    <property type="entry name" value="ZF_RING_2"/>
    <property type="match status" value="1"/>
</dbReference>
<sequence length="330" mass="36710">MTCIRCQHIFPNMQNTVMCKKRKAVARSSEDTVLMKFVDNCIHPNDSDVERPMELLQSAYDCSVCLSLLVDPVVGQCGHDFCKLCLDEWCIANSSSGMGVKCPLCRQFAIAPGVSSLGVCKRLQNLIESAFPKQVAIRRKEIETRICKLEARKRKAVDEHQNSFGVGLPANNNEGGLDVNPSRFPRSRSLLEVQSRTVTSVISNYSNAVHPIATPIAQALQSERPQSNVQSGLVTDLAPSHMTRASSATTWRCSREDAADRRNMVQRLLQGFRSHPALTDEGLLSRLPRLVAKIEAVLYLSAESKDVYLDLYSLRSRICNSMKNALNQNQ</sequence>
<organism evidence="6 7">
    <name type="scientific">Chlamydomonas eustigma</name>
    <dbReference type="NCBI Taxonomy" id="1157962"/>
    <lineage>
        <taxon>Eukaryota</taxon>
        <taxon>Viridiplantae</taxon>
        <taxon>Chlorophyta</taxon>
        <taxon>core chlorophytes</taxon>
        <taxon>Chlorophyceae</taxon>
        <taxon>CS clade</taxon>
        <taxon>Chlamydomonadales</taxon>
        <taxon>Chlamydomonadaceae</taxon>
        <taxon>Chlamydomonas</taxon>
    </lineage>
</organism>
<dbReference type="STRING" id="1157962.A0A250X3N0"/>
<dbReference type="InterPro" id="IPR001841">
    <property type="entry name" value="Znf_RING"/>
</dbReference>
<dbReference type="InterPro" id="IPR017907">
    <property type="entry name" value="Znf_RING_CS"/>
</dbReference>
<keyword evidence="7" id="KW-1185">Reference proteome</keyword>
<reference evidence="6 7" key="1">
    <citation type="submission" date="2017-08" db="EMBL/GenBank/DDBJ databases">
        <title>Acidophilic green algal genome provides insights into adaptation to an acidic environment.</title>
        <authorList>
            <person name="Hirooka S."/>
            <person name="Hirose Y."/>
            <person name="Kanesaki Y."/>
            <person name="Higuchi S."/>
            <person name="Fujiwara T."/>
            <person name="Onuma R."/>
            <person name="Era A."/>
            <person name="Ohbayashi R."/>
            <person name="Uzuka A."/>
            <person name="Nozaki H."/>
            <person name="Yoshikawa H."/>
            <person name="Miyagishima S.Y."/>
        </authorList>
    </citation>
    <scope>NUCLEOTIDE SEQUENCE [LARGE SCALE GENOMIC DNA]</scope>
    <source>
        <strain evidence="6 7">NIES-2499</strain>
    </source>
</reference>
<dbReference type="Pfam" id="PF00097">
    <property type="entry name" value="zf-C3HC4"/>
    <property type="match status" value="1"/>
</dbReference>
<dbReference type="PANTHER" id="PTHR23327">
    <property type="entry name" value="RING FINGER PROTEIN 127"/>
    <property type="match status" value="1"/>
</dbReference>
<dbReference type="EMBL" id="BEGY01000026">
    <property type="protein sequence ID" value="GAX77678.1"/>
    <property type="molecule type" value="Genomic_DNA"/>
</dbReference>